<reference evidence="2 3" key="1">
    <citation type="submission" date="2019-12" db="EMBL/GenBank/DDBJ databases">
        <title>The complete genome of the thermophilic, anoxygenic phototrophic gammaproteobacterium Thermochromatium tepidum.</title>
        <authorList>
            <person name="Sattley W.M."/>
            <person name="Swingley W.D."/>
            <person name="Burchell B.M."/>
            <person name="Gurbani S.A."/>
            <person name="Kujawa C.M."/>
            <person name="Nuccio D.A."/>
            <person name="Schladweiler J."/>
            <person name="Shaffer K.N."/>
            <person name="Stokes L.M."/>
            <person name="Touchman J.W."/>
            <person name="Blankenship R.E."/>
            <person name="Madigan M.T."/>
        </authorList>
    </citation>
    <scope>NUCLEOTIDE SEQUENCE [LARGE SCALE GENOMIC DNA]</scope>
    <source>
        <strain evidence="2 3">ATCC 43061</strain>
    </source>
</reference>
<proteinExistence type="predicted"/>
<dbReference type="OrthoDB" id="9801454at2"/>
<dbReference type="KEGG" id="ttp:E6P07_11780"/>
<dbReference type="PANTHER" id="PTHR13939:SF0">
    <property type="entry name" value="NMN AMIDOHYDROLASE-LIKE PROTEIN YFAY"/>
    <property type="match status" value="1"/>
</dbReference>
<dbReference type="SMART" id="SM00852">
    <property type="entry name" value="MoCF_biosynth"/>
    <property type="match status" value="1"/>
</dbReference>
<gene>
    <name evidence="2" type="ORF">E6P07_11780</name>
</gene>
<evidence type="ECO:0000259" key="1">
    <source>
        <dbReference type="SMART" id="SM00852"/>
    </source>
</evidence>
<dbReference type="AlphaFoldDB" id="A0A6I6EKI3"/>
<dbReference type="RefSeq" id="WP_153975786.1">
    <property type="nucleotide sequence ID" value="NZ_CP039268.1"/>
</dbReference>
<dbReference type="SUPFAM" id="SSF53218">
    <property type="entry name" value="Molybdenum cofactor biosynthesis proteins"/>
    <property type="match status" value="1"/>
</dbReference>
<dbReference type="PANTHER" id="PTHR13939">
    <property type="entry name" value="NICOTINAMIDE-NUCLEOTIDE AMIDOHYDROLASE PNCC"/>
    <property type="match status" value="1"/>
</dbReference>
<dbReference type="InterPro" id="IPR001453">
    <property type="entry name" value="MoaB/Mog_dom"/>
</dbReference>
<dbReference type="EMBL" id="CP039268">
    <property type="protein sequence ID" value="QGU33597.1"/>
    <property type="molecule type" value="Genomic_DNA"/>
</dbReference>
<sequence length="279" mass="30584">MTTSVIDGYTPDAKPEPLDEVKTETEAREPVAFGLIVIGDEVLNGARVDAHLPAFKRLIGERGHTLARYWMLPDDPDVLTAHLRVSMGRPEPVFVCGGIGATPDDHTRACAAAAAHVELVRHPEAVQLIEGVFGASAYPYRILMADLPAGADLVPNPINRMPGFSLARHWFLPGFPKMAWPMAEWVLDRHFGRCAQVREAALLVRGVPESQLIPLMRRLTLEYPELKHFSLPHMGEDPHIRLGFRGRDGLDAAIGELRQALDAAAIEYVEAPIDGTSGD</sequence>
<dbReference type="InterPro" id="IPR050101">
    <property type="entry name" value="CinA"/>
</dbReference>
<organism evidence="2 3">
    <name type="scientific">Thermochromatium tepidum ATCC 43061</name>
    <dbReference type="NCBI Taxonomy" id="316276"/>
    <lineage>
        <taxon>Bacteria</taxon>
        <taxon>Pseudomonadati</taxon>
        <taxon>Pseudomonadota</taxon>
        <taxon>Gammaproteobacteria</taxon>
        <taxon>Chromatiales</taxon>
        <taxon>Chromatiaceae</taxon>
        <taxon>Thermochromatium</taxon>
    </lineage>
</organism>
<name>A0A6I6EKI3_THETI</name>
<feature type="domain" description="MoaB/Mog" evidence="1">
    <location>
        <begin position="34"/>
        <end position="194"/>
    </location>
</feature>
<evidence type="ECO:0000313" key="3">
    <source>
        <dbReference type="Proteomes" id="UP000426424"/>
    </source>
</evidence>
<accession>A0A6I6EKI3</accession>
<dbReference type="Pfam" id="PF00994">
    <property type="entry name" value="MoCF_biosynth"/>
    <property type="match status" value="1"/>
</dbReference>
<protein>
    <submittedName>
        <fullName evidence="2">Competence/damage-inducible protein A</fullName>
    </submittedName>
</protein>
<evidence type="ECO:0000313" key="2">
    <source>
        <dbReference type="EMBL" id="QGU33597.1"/>
    </source>
</evidence>
<dbReference type="Proteomes" id="UP000426424">
    <property type="component" value="Chromosome"/>
</dbReference>
<dbReference type="Gene3D" id="3.40.980.10">
    <property type="entry name" value="MoaB/Mog-like domain"/>
    <property type="match status" value="1"/>
</dbReference>
<keyword evidence="3" id="KW-1185">Reference proteome</keyword>
<dbReference type="InterPro" id="IPR036425">
    <property type="entry name" value="MoaB/Mog-like_dom_sf"/>
</dbReference>